<protein>
    <submittedName>
        <fullName evidence="2">Uncharacterized protein</fullName>
    </submittedName>
</protein>
<keyword evidence="3" id="KW-1185">Reference proteome</keyword>
<evidence type="ECO:0000313" key="3">
    <source>
        <dbReference type="Proteomes" id="UP001139721"/>
    </source>
</evidence>
<sequence length="163" mass="17451">MPGFFSTIDNKWDGYSSLRRRYADAVPIPQASYFDPIRSISDMATLAVRPIEKPLWLAFNALGFLIKAIVNLAVAVVLAPCALLLALVAPTSGLRSETCDAFKLAAAQTVVSVGMGAIALLSAVAALLFNPLHIVTRALATVFDCINSTTESCCDVESARLRY</sequence>
<reference evidence="2" key="1">
    <citation type="submission" date="2021-11" db="EMBL/GenBank/DDBJ databases">
        <title>Legionella maioricencis sp. nov., a new species isolated from hot water samples in Mallorca.</title>
        <authorList>
            <person name="Crespi S."/>
            <person name="Drasar V."/>
            <person name="Salva-Serra F."/>
            <person name="Jaen-Luchoro D."/>
            <person name="Pineiro-Iglesias B."/>
            <person name="Aliaga F."/>
            <person name="Fernandez-Juarez V."/>
            <person name="Coll G."/>
            <person name="Moore E.R.B."/>
            <person name="Bennasar-Figueras A."/>
        </authorList>
    </citation>
    <scope>NUCLEOTIDE SEQUENCE</scope>
    <source>
        <strain evidence="2">HCPI-6</strain>
    </source>
</reference>
<organism evidence="2 3">
    <name type="scientific">Legionella maioricensis</name>
    <dbReference type="NCBI Taxonomy" id="2896528"/>
    <lineage>
        <taxon>Bacteria</taxon>
        <taxon>Pseudomonadati</taxon>
        <taxon>Pseudomonadota</taxon>
        <taxon>Gammaproteobacteria</taxon>
        <taxon>Legionellales</taxon>
        <taxon>Legionellaceae</taxon>
        <taxon>Legionella</taxon>
    </lineage>
</organism>
<feature type="transmembrane region" description="Helical" evidence="1">
    <location>
        <begin position="109"/>
        <end position="129"/>
    </location>
</feature>
<keyword evidence="1" id="KW-1133">Transmembrane helix</keyword>
<keyword evidence="1" id="KW-0472">Membrane</keyword>
<gene>
    <name evidence="2" type="ORF">LOX96_03565</name>
</gene>
<dbReference type="RefSeq" id="WP_250422334.1">
    <property type="nucleotide sequence ID" value="NZ_JAJKBJ010000002.1"/>
</dbReference>
<keyword evidence="1" id="KW-0812">Transmembrane</keyword>
<name>A0A9X2CZ24_9GAMM</name>
<proteinExistence type="predicted"/>
<evidence type="ECO:0000313" key="2">
    <source>
        <dbReference type="EMBL" id="MCL9683163.1"/>
    </source>
</evidence>
<evidence type="ECO:0000256" key="1">
    <source>
        <dbReference type="SAM" id="Phobius"/>
    </source>
</evidence>
<feature type="transmembrane region" description="Helical" evidence="1">
    <location>
        <begin position="56"/>
        <end position="89"/>
    </location>
</feature>
<dbReference type="AlphaFoldDB" id="A0A9X2CZ24"/>
<accession>A0A9X2CZ24</accession>
<comment type="caution">
    <text evidence="2">The sequence shown here is derived from an EMBL/GenBank/DDBJ whole genome shotgun (WGS) entry which is preliminary data.</text>
</comment>
<dbReference type="EMBL" id="JAJKBJ010000002">
    <property type="protein sequence ID" value="MCL9683163.1"/>
    <property type="molecule type" value="Genomic_DNA"/>
</dbReference>
<dbReference type="Proteomes" id="UP001139721">
    <property type="component" value="Unassembled WGS sequence"/>
</dbReference>